<evidence type="ECO:0000313" key="2">
    <source>
        <dbReference type="EMBL" id="SOD68894.1"/>
    </source>
</evidence>
<dbReference type="InterPro" id="IPR019092">
    <property type="entry name" value="SSO2081-like_dom"/>
</dbReference>
<sequence length="81" mass="9467">MKQKILVAVTGMTPQIVTETVYALHKNHNWLPEKIIVLTTLEGKKRIVEQLLGEKGYFTRLLEDYRLKPLQNPIFLNFSEK</sequence>
<keyword evidence="3" id="KW-1185">Reference proteome</keyword>
<dbReference type="AlphaFoldDB" id="A0A286EDH3"/>
<organism evidence="2 3">
    <name type="scientific">Alysiella filiformis DSM 16848</name>
    <dbReference type="NCBI Taxonomy" id="1120981"/>
    <lineage>
        <taxon>Bacteria</taxon>
        <taxon>Pseudomonadati</taxon>
        <taxon>Pseudomonadota</taxon>
        <taxon>Betaproteobacteria</taxon>
        <taxon>Neisseriales</taxon>
        <taxon>Neisseriaceae</taxon>
        <taxon>Alysiella</taxon>
    </lineage>
</organism>
<gene>
    <name evidence="2" type="ORF">SAMN02746062_01439</name>
</gene>
<proteinExistence type="predicted"/>
<dbReference type="RefSeq" id="WP_097114470.1">
    <property type="nucleotide sequence ID" value="NZ_CP083931.1"/>
</dbReference>
<evidence type="ECO:0000259" key="1">
    <source>
        <dbReference type="Pfam" id="PF09623"/>
    </source>
</evidence>
<dbReference type="Pfam" id="PF09623">
    <property type="entry name" value="Cas_NE0113"/>
    <property type="match status" value="1"/>
</dbReference>
<dbReference type="Proteomes" id="UP000219669">
    <property type="component" value="Unassembled WGS sequence"/>
</dbReference>
<dbReference type="EMBL" id="OCNF01000011">
    <property type="protein sequence ID" value="SOD68894.1"/>
    <property type="molecule type" value="Genomic_DNA"/>
</dbReference>
<feature type="domain" description="CRISPR system ring nuclease SSO2081-like" evidence="1">
    <location>
        <begin position="13"/>
        <end position="66"/>
    </location>
</feature>
<protein>
    <submittedName>
        <fullName evidence="2">CRISPR-associated protein, NE0113 family</fullName>
    </submittedName>
</protein>
<evidence type="ECO:0000313" key="3">
    <source>
        <dbReference type="Proteomes" id="UP000219669"/>
    </source>
</evidence>
<dbReference type="OrthoDB" id="9805822at2"/>
<reference evidence="2 3" key="1">
    <citation type="submission" date="2017-09" db="EMBL/GenBank/DDBJ databases">
        <authorList>
            <person name="Ehlers B."/>
            <person name="Leendertz F.H."/>
        </authorList>
    </citation>
    <scope>NUCLEOTIDE SEQUENCE [LARGE SCALE GENOMIC DNA]</scope>
    <source>
        <strain evidence="2 3">DSM 16848</strain>
    </source>
</reference>
<name>A0A286EDH3_9NEIS</name>
<accession>A0A286EDH3</accession>